<gene>
    <name evidence="1" type="ORF">HMPREF0281_00370</name>
</gene>
<comment type="caution">
    <text evidence="1">The sequence shown here is derived from an EMBL/GenBank/DDBJ whole genome shotgun (WGS) entry which is preliminary data.</text>
</comment>
<reference evidence="1 2" key="1">
    <citation type="submission" date="2010-04" db="EMBL/GenBank/DDBJ databases">
        <authorList>
            <person name="Weinstock G."/>
            <person name="Sodergren E."/>
            <person name="Clifton S."/>
            <person name="Fulton L."/>
            <person name="Fulton B."/>
            <person name="Courtney L."/>
            <person name="Fronick C."/>
            <person name="Harrison M."/>
            <person name="Strong C."/>
            <person name="Farmer C."/>
            <person name="Delahaunty K."/>
            <person name="Markovic C."/>
            <person name="Hall O."/>
            <person name="Minx P."/>
            <person name="Tomlinson C."/>
            <person name="Mitreva M."/>
            <person name="Hou S."/>
            <person name="Wollam A."/>
            <person name="Pepin K.H."/>
            <person name="Johnson M."/>
            <person name="Bhonagiri V."/>
            <person name="Zhang X."/>
            <person name="Suruliraj S."/>
            <person name="Warren W."/>
            <person name="Chinwalla A."/>
            <person name="Mardis E.R."/>
            <person name="Wilson R.K."/>
        </authorList>
    </citation>
    <scope>NUCLEOTIDE SEQUENCE [LARGE SCALE GENOMIC DNA]</scope>
    <source>
        <strain evidence="1 2">DSM 20306</strain>
    </source>
</reference>
<proteinExistence type="predicted"/>
<protein>
    <submittedName>
        <fullName evidence="1">Uncharacterized protein</fullName>
    </submittedName>
</protein>
<dbReference type="Proteomes" id="UP000006015">
    <property type="component" value="Unassembled WGS sequence"/>
</dbReference>
<dbReference type="EMBL" id="ADNS01000002">
    <property type="protein sequence ID" value="EFG82340.1"/>
    <property type="molecule type" value="Genomic_DNA"/>
</dbReference>
<accession>A0ABN0AHK6</accession>
<sequence>MLPMFYRCPINACEAVSARLQTATVAAVPNMAKQLYVRINP</sequence>
<name>A0ABN0AHK6_CORAM</name>
<organism evidence="1 2">
    <name type="scientific">Corynebacterium ammoniagenes DSM 20306</name>
    <dbReference type="NCBI Taxonomy" id="649754"/>
    <lineage>
        <taxon>Bacteria</taxon>
        <taxon>Bacillati</taxon>
        <taxon>Actinomycetota</taxon>
        <taxon>Actinomycetes</taxon>
        <taxon>Mycobacteriales</taxon>
        <taxon>Corynebacteriaceae</taxon>
        <taxon>Corynebacterium</taxon>
    </lineage>
</organism>
<evidence type="ECO:0000313" key="1">
    <source>
        <dbReference type="EMBL" id="EFG82340.1"/>
    </source>
</evidence>
<evidence type="ECO:0000313" key="2">
    <source>
        <dbReference type="Proteomes" id="UP000006015"/>
    </source>
</evidence>
<keyword evidence="2" id="KW-1185">Reference proteome</keyword>